<dbReference type="Proteomes" id="UP001054945">
    <property type="component" value="Unassembled WGS sequence"/>
</dbReference>
<sequence length="127" mass="14650">MQRNGRIGEVEETRRKGEIWSNKRRWEIHSRKCGFLLEKKNAGQREGTCIKTTHPEFCWALENRNLASAYHAYRTPGQFYSGDVVTQGYVLNQRSDVSGICPAPLKYSGSNRKIFLFSIIRIQKSVP</sequence>
<organism evidence="1 2">
    <name type="scientific">Caerostris extrusa</name>
    <name type="common">Bark spider</name>
    <name type="synonym">Caerostris bankana</name>
    <dbReference type="NCBI Taxonomy" id="172846"/>
    <lineage>
        <taxon>Eukaryota</taxon>
        <taxon>Metazoa</taxon>
        <taxon>Ecdysozoa</taxon>
        <taxon>Arthropoda</taxon>
        <taxon>Chelicerata</taxon>
        <taxon>Arachnida</taxon>
        <taxon>Araneae</taxon>
        <taxon>Araneomorphae</taxon>
        <taxon>Entelegynae</taxon>
        <taxon>Araneoidea</taxon>
        <taxon>Araneidae</taxon>
        <taxon>Caerostris</taxon>
    </lineage>
</organism>
<dbReference type="AlphaFoldDB" id="A0AAV4Q3J4"/>
<gene>
    <name evidence="1" type="ORF">CEXT_545951</name>
</gene>
<comment type="caution">
    <text evidence="1">The sequence shown here is derived from an EMBL/GenBank/DDBJ whole genome shotgun (WGS) entry which is preliminary data.</text>
</comment>
<protein>
    <submittedName>
        <fullName evidence="1">Uncharacterized protein</fullName>
    </submittedName>
</protein>
<dbReference type="EMBL" id="BPLR01005688">
    <property type="protein sequence ID" value="GIY04228.1"/>
    <property type="molecule type" value="Genomic_DNA"/>
</dbReference>
<proteinExistence type="predicted"/>
<reference evidence="1 2" key="1">
    <citation type="submission" date="2021-06" db="EMBL/GenBank/DDBJ databases">
        <title>Caerostris extrusa draft genome.</title>
        <authorList>
            <person name="Kono N."/>
            <person name="Arakawa K."/>
        </authorList>
    </citation>
    <scope>NUCLEOTIDE SEQUENCE [LARGE SCALE GENOMIC DNA]</scope>
</reference>
<evidence type="ECO:0000313" key="2">
    <source>
        <dbReference type="Proteomes" id="UP001054945"/>
    </source>
</evidence>
<name>A0AAV4Q3J4_CAEEX</name>
<accession>A0AAV4Q3J4</accession>
<evidence type="ECO:0000313" key="1">
    <source>
        <dbReference type="EMBL" id="GIY04228.1"/>
    </source>
</evidence>
<keyword evidence="2" id="KW-1185">Reference proteome</keyword>